<evidence type="ECO:0000259" key="4">
    <source>
        <dbReference type="PROSITE" id="PS51462"/>
    </source>
</evidence>
<dbReference type="InterPro" id="IPR020084">
    <property type="entry name" value="NUDIX_hydrolase_CS"/>
</dbReference>
<dbReference type="InterPro" id="IPR000086">
    <property type="entry name" value="NUDIX_hydrolase_dom"/>
</dbReference>
<dbReference type="EMBL" id="JACGWZ010000002">
    <property type="protein sequence ID" value="MBA8825011.1"/>
    <property type="molecule type" value="Genomic_DNA"/>
</dbReference>
<dbReference type="PROSITE" id="PS00893">
    <property type="entry name" value="NUDIX_BOX"/>
    <property type="match status" value="1"/>
</dbReference>
<dbReference type="GO" id="GO:0016787">
    <property type="term" value="F:hydrolase activity"/>
    <property type="evidence" value="ECO:0007669"/>
    <property type="project" value="UniProtKB-KW"/>
</dbReference>
<reference evidence="5 6" key="1">
    <citation type="submission" date="2020-07" db="EMBL/GenBank/DDBJ databases">
        <title>Sequencing the genomes of 1000 actinobacteria strains.</title>
        <authorList>
            <person name="Klenk H.-P."/>
        </authorList>
    </citation>
    <scope>NUCLEOTIDE SEQUENCE [LARGE SCALE GENOMIC DNA]</scope>
    <source>
        <strain evidence="5 6">DSM 45975</strain>
    </source>
</reference>
<dbReference type="CDD" id="cd04672">
    <property type="entry name" value="NUDIX_CDP-Chase_like"/>
    <property type="match status" value="1"/>
</dbReference>
<dbReference type="Pfam" id="PF12535">
    <property type="entry name" value="Nudix_N"/>
    <property type="match status" value="1"/>
</dbReference>
<sequence length="212" mass="23846">MDDPEEVIRRQSALLAALAQTGLAYGRDEFDHERYRQVREAAANLMDLVTTDSVPALNRTTIPDRGYATPKVDVRGALFDEDDRVLLIQERSDLRWTLPGGWCDVGESAGEAVCREVREESGLAVRAERLAAVLDRERRGHRPPMAVHVYKLFFLCERCPEPERAPHALETADVGWFPLDALPELSISRVTADELHLLHDLHREPSGPAVFD</sequence>
<evidence type="ECO:0000256" key="2">
    <source>
        <dbReference type="ARBA" id="ARBA00022801"/>
    </source>
</evidence>
<dbReference type="PANTHER" id="PTHR43736">
    <property type="entry name" value="ADP-RIBOSE PYROPHOSPHATASE"/>
    <property type="match status" value="1"/>
</dbReference>
<dbReference type="PROSITE" id="PS51462">
    <property type="entry name" value="NUDIX"/>
    <property type="match status" value="1"/>
</dbReference>
<accession>A0A839E0P2</accession>
<dbReference type="InterPro" id="IPR015797">
    <property type="entry name" value="NUDIX_hydrolase-like_dom_sf"/>
</dbReference>
<proteinExistence type="inferred from homology"/>
<dbReference type="RefSeq" id="WP_182544172.1">
    <property type="nucleotide sequence ID" value="NZ_JACGWZ010000002.1"/>
</dbReference>
<evidence type="ECO:0000256" key="3">
    <source>
        <dbReference type="RuleBase" id="RU003476"/>
    </source>
</evidence>
<comment type="similarity">
    <text evidence="1 3">Belongs to the Nudix hydrolase family.</text>
</comment>
<keyword evidence="6" id="KW-1185">Reference proteome</keyword>
<evidence type="ECO:0000313" key="5">
    <source>
        <dbReference type="EMBL" id="MBA8825011.1"/>
    </source>
</evidence>
<keyword evidence="2 3" id="KW-0378">Hydrolase</keyword>
<dbReference type="InterPro" id="IPR059176">
    <property type="entry name" value="UDP-X_N"/>
</dbReference>
<dbReference type="PRINTS" id="PR00502">
    <property type="entry name" value="NUDIXFAMILY"/>
</dbReference>
<feature type="domain" description="Nudix hydrolase" evidence="4">
    <location>
        <begin position="69"/>
        <end position="203"/>
    </location>
</feature>
<dbReference type="PANTHER" id="PTHR43736:SF1">
    <property type="entry name" value="DIHYDRONEOPTERIN TRIPHOSPHATE DIPHOSPHATASE"/>
    <property type="match status" value="1"/>
</dbReference>
<comment type="caution">
    <text evidence="5">The sequence shown here is derived from an EMBL/GenBank/DDBJ whole genome shotgun (WGS) entry which is preliminary data.</text>
</comment>
<dbReference type="Pfam" id="PF00293">
    <property type="entry name" value="NUDIX"/>
    <property type="match status" value="1"/>
</dbReference>
<gene>
    <name evidence="5" type="ORF">FHX42_002358</name>
</gene>
<evidence type="ECO:0000313" key="6">
    <source>
        <dbReference type="Proteomes" id="UP000569329"/>
    </source>
</evidence>
<dbReference type="Gene3D" id="6.10.250.1120">
    <property type="match status" value="1"/>
</dbReference>
<dbReference type="SUPFAM" id="SSF55811">
    <property type="entry name" value="Nudix"/>
    <property type="match status" value="1"/>
</dbReference>
<name>A0A839E0P2_9PSEU</name>
<dbReference type="Proteomes" id="UP000569329">
    <property type="component" value="Unassembled WGS sequence"/>
</dbReference>
<dbReference type="Gene3D" id="3.90.79.10">
    <property type="entry name" value="Nucleoside Triphosphate Pyrophosphohydrolase"/>
    <property type="match status" value="1"/>
</dbReference>
<dbReference type="AlphaFoldDB" id="A0A839E0P2"/>
<evidence type="ECO:0000256" key="1">
    <source>
        <dbReference type="ARBA" id="ARBA00005582"/>
    </source>
</evidence>
<protein>
    <submittedName>
        <fullName evidence="5">ADP-ribose pyrophosphatase YjhB (NUDIX family)</fullName>
    </submittedName>
</protein>
<organism evidence="5 6">
    <name type="scientific">Halosaccharopolyspora lacisalsi</name>
    <dbReference type="NCBI Taxonomy" id="1000566"/>
    <lineage>
        <taxon>Bacteria</taxon>
        <taxon>Bacillati</taxon>
        <taxon>Actinomycetota</taxon>
        <taxon>Actinomycetes</taxon>
        <taxon>Pseudonocardiales</taxon>
        <taxon>Pseudonocardiaceae</taxon>
        <taxon>Halosaccharopolyspora</taxon>
    </lineage>
</organism>
<dbReference type="InterPro" id="IPR020476">
    <property type="entry name" value="Nudix_hydrolase"/>
</dbReference>